<dbReference type="PANTHER" id="PTHR32060:SF22">
    <property type="entry name" value="CARBOXYL-TERMINAL-PROCESSING PEPTIDASE 3, CHLOROPLASTIC"/>
    <property type="match status" value="1"/>
</dbReference>
<dbReference type="KEGG" id="gtt:GUITHDRAFT_143937"/>
<feature type="compositionally biased region" description="Polar residues" evidence="1">
    <location>
        <begin position="105"/>
        <end position="116"/>
    </location>
</feature>
<dbReference type="PANTHER" id="PTHR32060">
    <property type="entry name" value="TAIL-SPECIFIC PROTEASE"/>
    <property type="match status" value="1"/>
</dbReference>
<evidence type="ECO:0000313" key="4">
    <source>
        <dbReference type="EnsemblProtists" id="EKX38951"/>
    </source>
</evidence>
<evidence type="ECO:0000259" key="2">
    <source>
        <dbReference type="PROSITE" id="PS50106"/>
    </source>
</evidence>
<sequence>MLEMIDRTGVGLLMQFDPTALCVVIKGCVKGGAADRDGRIEASDVIVAVDGVEARDKSIEQVREMIIGPQGSSVTLKLKKAQGETLESVLVRGTPEYLDSLGGRANQTVGEVSASTAREGEQ</sequence>
<dbReference type="OrthoDB" id="6260541at2759"/>
<reference evidence="3 5" key="1">
    <citation type="journal article" date="2012" name="Nature">
        <title>Algal genomes reveal evolutionary mosaicism and the fate of nucleomorphs.</title>
        <authorList>
            <consortium name="DOE Joint Genome Institute"/>
            <person name="Curtis B.A."/>
            <person name="Tanifuji G."/>
            <person name="Burki F."/>
            <person name="Gruber A."/>
            <person name="Irimia M."/>
            <person name="Maruyama S."/>
            <person name="Arias M.C."/>
            <person name="Ball S.G."/>
            <person name="Gile G.H."/>
            <person name="Hirakawa Y."/>
            <person name="Hopkins J.F."/>
            <person name="Kuo A."/>
            <person name="Rensing S.A."/>
            <person name="Schmutz J."/>
            <person name="Symeonidi A."/>
            <person name="Elias M."/>
            <person name="Eveleigh R.J."/>
            <person name="Herman E.K."/>
            <person name="Klute M.J."/>
            <person name="Nakayama T."/>
            <person name="Obornik M."/>
            <person name="Reyes-Prieto A."/>
            <person name="Armbrust E.V."/>
            <person name="Aves S.J."/>
            <person name="Beiko R.G."/>
            <person name="Coutinho P."/>
            <person name="Dacks J.B."/>
            <person name="Durnford D.G."/>
            <person name="Fast N.M."/>
            <person name="Green B.R."/>
            <person name="Grisdale C.J."/>
            <person name="Hempel F."/>
            <person name="Henrissat B."/>
            <person name="Hoppner M.P."/>
            <person name="Ishida K."/>
            <person name="Kim E."/>
            <person name="Koreny L."/>
            <person name="Kroth P.G."/>
            <person name="Liu Y."/>
            <person name="Malik S.B."/>
            <person name="Maier U.G."/>
            <person name="McRose D."/>
            <person name="Mock T."/>
            <person name="Neilson J.A."/>
            <person name="Onodera N.T."/>
            <person name="Poole A.M."/>
            <person name="Pritham E.J."/>
            <person name="Richards T.A."/>
            <person name="Rocap G."/>
            <person name="Roy S.W."/>
            <person name="Sarai C."/>
            <person name="Schaack S."/>
            <person name="Shirato S."/>
            <person name="Slamovits C.H."/>
            <person name="Spencer D.F."/>
            <person name="Suzuki S."/>
            <person name="Worden A.Z."/>
            <person name="Zauner S."/>
            <person name="Barry K."/>
            <person name="Bell C."/>
            <person name="Bharti A.K."/>
            <person name="Crow J.A."/>
            <person name="Grimwood J."/>
            <person name="Kramer R."/>
            <person name="Lindquist E."/>
            <person name="Lucas S."/>
            <person name="Salamov A."/>
            <person name="McFadden G.I."/>
            <person name="Lane C.E."/>
            <person name="Keeling P.J."/>
            <person name="Gray M.W."/>
            <person name="Grigoriev I.V."/>
            <person name="Archibald J.M."/>
        </authorList>
    </citation>
    <scope>NUCLEOTIDE SEQUENCE</scope>
    <source>
        <strain evidence="3 5">CCMP2712</strain>
    </source>
</reference>
<name>L1IRQ7_GUITC</name>
<protein>
    <recommendedName>
        <fullName evidence="2">PDZ domain-containing protein</fullName>
    </recommendedName>
</protein>
<dbReference type="InterPro" id="IPR036034">
    <property type="entry name" value="PDZ_sf"/>
</dbReference>
<dbReference type="SMART" id="SM00228">
    <property type="entry name" value="PDZ"/>
    <property type="match status" value="1"/>
</dbReference>
<evidence type="ECO:0000313" key="5">
    <source>
        <dbReference type="Proteomes" id="UP000011087"/>
    </source>
</evidence>
<dbReference type="SUPFAM" id="SSF50156">
    <property type="entry name" value="PDZ domain-like"/>
    <property type="match status" value="1"/>
</dbReference>
<reference evidence="4" key="3">
    <citation type="submission" date="2016-03" db="UniProtKB">
        <authorList>
            <consortium name="EnsemblProtists"/>
        </authorList>
    </citation>
    <scope>IDENTIFICATION</scope>
</reference>
<dbReference type="PaxDb" id="55529-EKX38951"/>
<gene>
    <name evidence="3" type="ORF">GUITHDRAFT_143937</name>
</gene>
<feature type="region of interest" description="Disordered" evidence="1">
    <location>
        <begin position="102"/>
        <end position="122"/>
    </location>
</feature>
<dbReference type="EMBL" id="JH993044">
    <property type="protein sequence ID" value="EKX38951.1"/>
    <property type="molecule type" value="Genomic_DNA"/>
</dbReference>
<dbReference type="GeneID" id="17295688"/>
<reference evidence="5" key="2">
    <citation type="submission" date="2012-11" db="EMBL/GenBank/DDBJ databases">
        <authorList>
            <person name="Kuo A."/>
            <person name="Curtis B.A."/>
            <person name="Tanifuji G."/>
            <person name="Burki F."/>
            <person name="Gruber A."/>
            <person name="Irimia M."/>
            <person name="Maruyama S."/>
            <person name="Arias M.C."/>
            <person name="Ball S.G."/>
            <person name="Gile G.H."/>
            <person name="Hirakawa Y."/>
            <person name="Hopkins J.F."/>
            <person name="Rensing S.A."/>
            <person name="Schmutz J."/>
            <person name="Symeonidi A."/>
            <person name="Elias M."/>
            <person name="Eveleigh R.J."/>
            <person name="Herman E.K."/>
            <person name="Klute M.J."/>
            <person name="Nakayama T."/>
            <person name="Obornik M."/>
            <person name="Reyes-Prieto A."/>
            <person name="Armbrust E.V."/>
            <person name="Aves S.J."/>
            <person name="Beiko R.G."/>
            <person name="Coutinho P."/>
            <person name="Dacks J.B."/>
            <person name="Durnford D.G."/>
            <person name="Fast N.M."/>
            <person name="Green B.R."/>
            <person name="Grisdale C."/>
            <person name="Hempe F."/>
            <person name="Henrissat B."/>
            <person name="Hoppner M.P."/>
            <person name="Ishida K.-I."/>
            <person name="Kim E."/>
            <person name="Koreny L."/>
            <person name="Kroth P.G."/>
            <person name="Liu Y."/>
            <person name="Malik S.-B."/>
            <person name="Maier U.G."/>
            <person name="McRose D."/>
            <person name="Mock T."/>
            <person name="Neilson J.A."/>
            <person name="Onodera N.T."/>
            <person name="Poole A.M."/>
            <person name="Pritham E.J."/>
            <person name="Richards T.A."/>
            <person name="Rocap G."/>
            <person name="Roy S.W."/>
            <person name="Sarai C."/>
            <person name="Schaack S."/>
            <person name="Shirato S."/>
            <person name="Slamovits C.H."/>
            <person name="Spencer D.F."/>
            <person name="Suzuki S."/>
            <person name="Worden A.Z."/>
            <person name="Zauner S."/>
            <person name="Barry K."/>
            <person name="Bell C."/>
            <person name="Bharti A.K."/>
            <person name="Crow J.A."/>
            <person name="Grimwood J."/>
            <person name="Kramer R."/>
            <person name="Lindquist E."/>
            <person name="Lucas S."/>
            <person name="Salamov A."/>
            <person name="McFadden G.I."/>
            <person name="Lane C.E."/>
            <person name="Keeling P.J."/>
            <person name="Gray M.W."/>
            <person name="Grigoriev I.V."/>
            <person name="Archibald J.M."/>
        </authorList>
    </citation>
    <scope>NUCLEOTIDE SEQUENCE</scope>
    <source>
        <strain evidence="5">CCMP2712</strain>
    </source>
</reference>
<dbReference type="Gene3D" id="2.30.42.10">
    <property type="match status" value="1"/>
</dbReference>
<dbReference type="PROSITE" id="PS50106">
    <property type="entry name" value="PDZ"/>
    <property type="match status" value="1"/>
</dbReference>
<feature type="non-terminal residue" evidence="3">
    <location>
        <position position="122"/>
    </location>
</feature>
<dbReference type="EnsemblProtists" id="EKX38951">
    <property type="protein sequence ID" value="EKX38951"/>
    <property type="gene ID" value="GUITHDRAFT_143937"/>
</dbReference>
<dbReference type="InterPro" id="IPR041489">
    <property type="entry name" value="PDZ_6"/>
</dbReference>
<dbReference type="HOGENOM" id="CLU_2032710_0_0_1"/>
<feature type="domain" description="PDZ" evidence="2">
    <location>
        <begin position="1"/>
        <end position="66"/>
    </location>
</feature>
<dbReference type="InterPro" id="IPR001478">
    <property type="entry name" value="PDZ"/>
</dbReference>
<evidence type="ECO:0000313" key="3">
    <source>
        <dbReference type="EMBL" id="EKX38951.1"/>
    </source>
</evidence>
<proteinExistence type="predicted"/>
<dbReference type="Pfam" id="PF17820">
    <property type="entry name" value="PDZ_6"/>
    <property type="match status" value="1"/>
</dbReference>
<organism evidence="3">
    <name type="scientific">Guillardia theta (strain CCMP2712)</name>
    <name type="common">Cryptophyte</name>
    <dbReference type="NCBI Taxonomy" id="905079"/>
    <lineage>
        <taxon>Eukaryota</taxon>
        <taxon>Cryptophyceae</taxon>
        <taxon>Pyrenomonadales</taxon>
        <taxon>Geminigeraceae</taxon>
        <taxon>Guillardia</taxon>
    </lineage>
</organism>
<dbReference type="Proteomes" id="UP000011087">
    <property type="component" value="Unassembled WGS sequence"/>
</dbReference>
<evidence type="ECO:0000256" key="1">
    <source>
        <dbReference type="SAM" id="MobiDB-lite"/>
    </source>
</evidence>
<keyword evidence="5" id="KW-1185">Reference proteome</keyword>
<dbReference type="AlphaFoldDB" id="L1IRQ7"/>
<accession>L1IRQ7</accession>
<dbReference type="RefSeq" id="XP_005825931.1">
    <property type="nucleotide sequence ID" value="XM_005825874.1"/>
</dbReference>
<dbReference type="GO" id="GO:0004175">
    <property type="term" value="F:endopeptidase activity"/>
    <property type="evidence" value="ECO:0007669"/>
    <property type="project" value="TreeGrafter"/>
</dbReference>